<dbReference type="SMART" id="SM00225">
    <property type="entry name" value="BTB"/>
    <property type="match status" value="1"/>
</dbReference>
<dbReference type="AlphaFoldDB" id="A0AAD8WU49"/>
<feature type="domain" description="MATH" evidence="4">
    <location>
        <begin position="34"/>
        <end position="166"/>
    </location>
</feature>
<name>A0AAD8WU49_LOLMU</name>
<evidence type="ECO:0000313" key="5">
    <source>
        <dbReference type="EMBL" id="KAK1678228.1"/>
    </source>
</evidence>
<dbReference type="EMBL" id="JAUUTY010000002">
    <property type="protein sequence ID" value="KAK1678228.1"/>
    <property type="molecule type" value="Genomic_DNA"/>
</dbReference>
<dbReference type="Pfam" id="PF00651">
    <property type="entry name" value="BTB"/>
    <property type="match status" value="1"/>
</dbReference>
<dbReference type="InterPro" id="IPR000210">
    <property type="entry name" value="BTB/POZ_dom"/>
</dbReference>
<dbReference type="PANTHER" id="PTHR26379:SF316">
    <property type="entry name" value="MATH DOMAIN-CONTAINING PROTEIN"/>
    <property type="match status" value="1"/>
</dbReference>
<comment type="caution">
    <text evidence="5">The sequence shown here is derived from an EMBL/GenBank/DDBJ whole genome shotgun (WGS) entry which is preliminary data.</text>
</comment>
<dbReference type="Gene3D" id="1.25.40.420">
    <property type="match status" value="1"/>
</dbReference>
<dbReference type="SUPFAM" id="SSF54695">
    <property type="entry name" value="POZ domain"/>
    <property type="match status" value="1"/>
</dbReference>
<dbReference type="PROSITE" id="PS50144">
    <property type="entry name" value="MATH"/>
    <property type="match status" value="1"/>
</dbReference>
<comment type="pathway">
    <text evidence="1">Protein modification; protein ubiquitination.</text>
</comment>
<organism evidence="5 6">
    <name type="scientific">Lolium multiflorum</name>
    <name type="common">Italian ryegrass</name>
    <name type="synonym">Lolium perenne subsp. multiflorum</name>
    <dbReference type="NCBI Taxonomy" id="4521"/>
    <lineage>
        <taxon>Eukaryota</taxon>
        <taxon>Viridiplantae</taxon>
        <taxon>Streptophyta</taxon>
        <taxon>Embryophyta</taxon>
        <taxon>Tracheophyta</taxon>
        <taxon>Spermatophyta</taxon>
        <taxon>Magnoliopsida</taxon>
        <taxon>Liliopsida</taxon>
        <taxon>Poales</taxon>
        <taxon>Poaceae</taxon>
        <taxon>BOP clade</taxon>
        <taxon>Pooideae</taxon>
        <taxon>Poodae</taxon>
        <taxon>Poeae</taxon>
        <taxon>Poeae Chloroplast Group 2 (Poeae type)</taxon>
        <taxon>Loliodinae</taxon>
        <taxon>Loliinae</taxon>
        <taxon>Lolium</taxon>
    </lineage>
</organism>
<dbReference type="InterPro" id="IPR008974">
    <property type="entry name" value="TRAF-like"/>
</dbReference>
<feature type="domain" description="BTB" evidence="3">
    <location>
        <begin position="205"/>
        <end position="267"/>
    </location>
</feature>
<evidence type="ECO:0000313" key="6">
    <source>
        <dbReference type="Proteomes" id="UP001231189"/>
    </source>
</evidence>
<keyword evidence="6" id="KW-1185">Reference proteome</keyword>
<dbReference type="Proteomes" id="UP001231189">
    <property type="component" value="Unassembled WGS sequence"/>
</dbReference>
<dbReference type="InterPro" id="IPR056423">
    <property type="entry name" value="BACK_BPM_SPOP"/>
</dbReference>
<dbReference type="Pfam" id="PF24570">
    <property type="entry name" value="BACK_BPM_SPOP"/>
    <property type="match status" value="1"/>
</dbReference>
<dbReference type="SMART" id="SM00061">
    <property type="entry name" value="MATH"/>
    <property type="match status" value="1"/>
</dbReference>
<evidence type="ECO:0000259" key="4">
    <source>
        <dbReference type="PROSITE" id="PS50144"/>
    </source>
</evidence>
<dbReference type="CDD" id="cd00121">
    <property type="entry name" value="MATH"/>
    <property type="match status" value="1"/>
</dbReference>
<accession>A0AAD8WU49</accession>
<dbReference type="InterPro" id="IPR045005">
    <property type="entry name" value="BPM1-6"/>
</dbReference>
<dbReference type="Pfam" id="PF22486">
    <property type="entry name" value="MATH_2"/>
    <property type="match status" value="1"/>
</dbReference>
<protein>
    <submittedName>
        <fullName evidence="5">Uncharacterized protein</fullName>
    </submittedName>
</protein>
<gene>
    <name evidence="5" type="ORF">QYE76_039076</name>
</gene>
<dbReference type="PANTHER" id="PTHR26379">
    <property type="entry name" value="BTB/POZ AND MATH DOMAIN-CONTAINING PROTEIN 1"/>
    <property type="match status" value="1"/>
</dbReference>
<evidence type="ECO:0000256" key="2">
    <source>
        <dbReference type="ARBA" id="ARBA00010846"/>
    </source>
</evidence>
<evidence type="ECO:0000256" key="1">
    <source>
        <dbReference type="ARBA" id="ARBA00004906"/>
    </source>
</evidence>
<dbReference type="Gene3D" id="2.60.210.10">
    <property type="entry name" value="Apoptosis, Tumor Necrosis Factor Receptor Associated Protein 2, Chain A"/>
    <property type="match status" value="1"/>
</dbReference>
<reference evidence="5" key="1">
    <citation type="submission" date="2023-07" db="EMBL/GenBank/DDBJ databases">
        <title>A chromosome-level genome assembly of Lolium multiflorum.</title>
        <authorList>
            <person name="Chen Y."/>
            <person name="Copetti D."/>
            <person name="Kolliker R."/>
            <person name="Studer B."/>
        </authorList>
    </citation>
    <scope>NUCLEOTIDE SEQUENCE</scope>
    <source>
        <strain evidence="5">02402/16</strain>
        <tissue evidence="5">Leaf</tissue>
    </source>
</reference>
<dbReference type="InterPro" id="IPR002083">
    <property type="entry name" value="MATH/TRAF_dom"/>
</dbReference>
<dbReference type="Gene3D" id="3.30.710.10">
    <property type="entry name" value="Potassium Channel Kv1.1, Chain A"/>
    <property type="match status" value="1"/>
</dbReference>
<proteinExistence type="inferred from homology"/>
<dbReference type="PROSITE" id="PS50097">
    <property type="entry name" value="BTB"/>
    <property type="match status" value="1"/>
</dbReference>
<dbReference type="GO" id="GO:0016567">
    <property type="term" value="P:protein ubiquitination"/>
    <property type="evidence" value="ECO:0007669"/>
    <property type="project" value="InterPro"/>
</dbReference>
<comment type="similarity">
    <text evidence="2">Belongs to the Tdpoz family.</text>
</comment>
<dbReference type="SUPFAM" id="SSF49599">
    <property type="entry name" value="TRAF domain-like"/>
    <property type="match status" value="1"/>
</dbReference>
<sequence>MPSMSAALSALRAAGRQHLSVSKFVPKFVERQATGSHVFQIDKYAQARRMMPNGEKIRSDEFRVGGHDWRLECYPNGLTGNRGFVSLYLTHASHAKTGDATARLQFSILDQSCWEPSCTKFSDDYYRFSDTHGPHLSWGFGNFIEHEDLDKEKHLKDDRLMIMCDVTVAGLRADDDHAVAEVEPASPPFDLHGPAGQAIWNTEKPDVEIEAGGETFPVHRRVLEAGSPVFKADLSLAPAAAGDGAAALRIDDMDADVCKALLRFIYDEVPSTDLLETAGMAERLLVAADRYKVEKLKHICEKALLPSVCLSSVADTLALAERHHCPELRDACMRFLSSCDNIVALAETDGFEKMKKDCPSALLELLVK</sequence>
<evidence type="ECO:0000259" key="3">
    <source>
        <dbReference type="PROSITE" id="PS50097"/>
    </source>
</evidence>
<dbReference type="InterPro" id="IPR011333">
    <property type="entry name" value="SKP1/BTB/POZ_sf"/>
</dbReference>